<comment type="caution">
    <text evidence="3">The sequence shown here is derived from an EMBL/GenBank/DDBJ whole genome shotgun (WGS) entry which is preliminary data.</text>
</comment>
<name>A0ABS5I9H3_9PROT</name>
<keyword evidence="1" id="KW-0732">Signal</keyword>
<feature type="signal peptide" evidence="1">
    <location>
        <begin position="1"/>
        <end position="21"/>
    </location>
</feature>
<reference evidence="3 4" key="1">
    <citation type="submission" date="2021-04" db="EMBL/GenBank/DDBJ databases">
        <title>Magnetospirillum sulfuroxidans sp. nov., a facultative chemolithoautotrophic sulfur-oxidizing alphaproteobacterium isolated from freshwater sediment and proposals for Paramagetospirillum gen. nov., and Magnetospirillaceae fam. nov.</title>
        <authorList>
            <person name="Koziaeva V."/>
            <person name="Geelhoed J.S."/>
            <person name="Sorokin D.Y."/>
            <person name="Grouzdev D.S."/>
        </authorList>
    </citation>
    <scope>NUCLEOTIDE SEQUENCE [LARGE SCALE GENOMIC DNA]</scope>
    <source>
        <strain evidence="3 4">J10</strain>
    </source>
</reference>
<proteinExistence type="predicted"/>
<evidence type="ECO:0000313" key="3">
    <source>
        <dbReference type="EMBL" id="MBR9971060.1"/>
    </source>
</evidence>
<dbReference type="InterPro" id="IPR025240">
    <property type="entry name" value="DUF4189"/>
</dbReference>
<organism evidence="3 4">
    <name type="scientific">Magnetospirillum sulfuroxidans</name>
    <dbReference type="NCBI Taxonomy" id="611300"/>
    <lineage>
        <taxon>Bacteria</taxon>
        <taxon>Pseudomonadati</taxon>
        <taxon>Pseudomonadota</taxon>
        <taxon>Alphaproteobacteria</taxon>
        <taxon>Rhodospirillales</taxon>
        <taxon>Rhodospirillaceae</taxon>
        <taxon>Magnetospirillum</taxon>
    </lineage>
</organism>
<keyword evidence="4" id="KW-1185">Reference proteome</keyword>
<evidence type="ECO:0000256" key="1">
    <source>
        <dbReference type="SAM" id="SignalP"/>
    </source>
</evidence>
<protein>
    <submittedName>
        <fullName evidence="3">DUF4189 domain-containing protein</fullName>
    </submittedName>
</protein>
<feature type="domain" description="DUF4189" evidence="2">
    <location>
        <begin position="23"/>
        <end position="116"/>
    </location>
</feature>
<sequence length="118" mass="11906">MKKLMLLAMTAFLFNSAAVYAAGAIAVDDEEGTSASEVGYGIGQGATRDAAAADAVKQCKSSGNSNCKVAVKYDTCGAYAASKGYSGIGWGSSEAVAKKKALEECGSGCKIVVADCDK</sequence>
<dbReference type="Proteomes" id="UP000680714">
    <property type="component" value="Unassembled WGS sequence"/>
</dbReference>
<evidence type="ECO:0000259" key="2">
    <source>
        <dbReference type="Pfam" id="PF13827"/>
    </source>
</evidence>
<feature type="chain" id="PRO_5045678363" evidence="1">
    <location>
        <begin position="22"/>
        <end position="118"/>
    </location>
</feature>
<dbReference type="Pfam" id="PF13827">
    <property type="entry name" value="DUF4189"/>
    <property type="match status" value="1"/>
</dbReference>
<gene>
    <name evidence="3" type="ORF">KEC16_04965</name>
</gene>
<accession>A0ABS5I9H3</accession>
<evidence type="ECO:0000313" key="4">
    <source>
        <dbReference type="Proteomes" id="UP000680714"/>
    </source>
</evidence>
<dbReference type="EMBL" id="JAGTUF010000002">
    <property type="protein sequence ID" value="MBR9971060.1"/>
    <property type="molecule type" value="Genomic_DNA"/>
</dbReference>